<evidence type="ECO:0000313" key="3">
    <source>
        <dbReference type="EMBL" id="GFF99301.1"/>
    </source>
</evidence>
<dbReference type="EMBL" id="BLKG01000213">
    <property type="protein sequence ID" value="GFF99301.1"/>
    <property type="molecule type" value="Genomic_DNA"/>
</dbReference>
<accession>A0ABQ1BDK4</accession>
<gene>
    <name evidence="3" type="ORF">IFM53868_10218</name>
</gene>
<dbReference type="InterPro" id="IPR057670">
    <property type="entry name" value="SH3_retrovirus"/>
</dbReference>
<dbReference type="Pfam" id="PF25597">
    <property type="entry name" value="SH3_retrovirus"/>
    <property type="match status" value="1"/>
</dbReference>
<evidence type="ECO:0000313" key="4">
    <source>
        <dbReference type="Proteomes" id="UP000465266"/>
    </source>
</evidence>
<feature type="region of interest" description="Disordered" evidence="1">
    <location>
        <begin position="1"/>
        <end position="29"/>
    </location>
</feature>
<reference evidence="3 4" key="1">
    <citation type="submission" date="2020-01" db="EMBL/GenBank/DDBJ databases">
        <title>Draft genome sequence of Aspergillus udagawae IFM 53868.</title>
        <authorList>
            <person name="Takahashi H."/>
            <person name="Yaguchi T."/>
        </authorList>
    </citation>
    <scope>NUCLEOTIDE SEQUENCE [LARGE SCALE GENOMIC DNA]</scope>
    <source>
        <strain evidence="3 4">IFM 53868</strain>
    </source>
</reference>
<protein>
    <recommendedName>
        <fullName evidence="2">Retroviral polymerase SH3-like domain-containing protein</fullName>
    </recommendedName>
</protein>
<dbReference type="Proteomes" id="UP000465266">
    <property type="component" value="Unassembled WGS sequence"/>
</dbReference>
<organism evidence="3 4">
    <name type="scientific">Aspergillus udagawae</name>
    <dbReference type="NCBI Taxonomy" id="91492"/>
    <lineage>
        <taxon>Eukaryota</taxon>
        <taxon>Fungi</taxon>
        <taxon>Dikarya</taxon>
        <taxon>Ascomycota</taxon>
        <taxon>Pezizomycotina</taxon>
        <taxon>Eurotiomycetes</taxon>
        <taxon>Eurotiomycetidae</taxon>
        <taxon>Eurotiales</taxon>
        <taxon>Aspergillaceae</taxon>
        <taxon>Aspergillus</taxon>
        <taxon>Aspergillus subgen. Fumigati</taxon>
    </lineage>
</organism>
<sequence length="290" mass="32258">MIRVGSAGHGHGPQTYRTGPADGRTGPVATTRRPLWVLGTRADDGVGFLLKRGPVKRWMLVFGWYPGRDQKWERVTFQQVPGLSLLERDGSSSRKLYDALEGVQTELGSTKPQQTIQYVEALRSKMSGRRDSRECSGRHASDYSIRLHFSRGCGSSDEGTSHNCSARAGPGLYHRIFTMTVDRGGSTLGTDIQPSQYNTPYSAWANSPQDLSHIKKFGSVGWMHLHGSAKPIHKLDARAKKVHLIGYVGNHIYRVWNPNSNTVHVTSDVTFDEHTLTLLSVYAKKRPCEL</sequence>
<comment type="caution">
    <text evidence="3">The sequence shown here is derived from an EMBL/GenBank/DDBJ whole genome shotgun (WGS) entry which is preliminary data.</text>
</comment>
<keyword evidence="4" id="KW-1185">Reference proteome</keyword>
<evidence type="ECO:0000256" key="1">
    <source>
        <dbReference type="SAM" id="MobiDB-lite"/>
    </source>
</evidence>
<proteinExistence type="predicted"/>
<feature type="domain" description="Retroviral polymerase SH3-like" evidence="2">
    <location>
        <begin position="223"/>
        <end position="275"/>
    </location>
</feature>
<name>A0ABQ1BDK4_9EURO</name>
<evidence type="ECO:0000259" key="2">
    <source>
        <dbReference type="Pfam" id="PF25597"/>
    </source>
</evidence>